<dbReference type="GO" id="GO:0000155">
    <property type="term" value="F:phosphorelay sensor kinase activity"/>
    <property type="evidence" value="ECO:0007669"/>
    <property type="project" value="InterPro"/>
</dbReference>
<evidence type="ECO:0000256" key="14">
    <source>
        <dbReference type="ARBA" id="ARBA00023004"/>
    </source>
</evidence>
<feature type="transmembrane region" description="Helical" evidence="19">
    <location>
        <begin position="105"/>
        <end position="127"/>
    </location>
</feature>
<keyword evidence="16" id="KW-0411">Iron-sulfur</keyword>
<dbReference type="PANTHER" id="PTHR24421:SF10">
    <property type="entry name" value="NITRATE_NITRITE SENSOR PROTEIN NARQ"/>
    <property type="match status" value="1"/>
</dbReference>
<dbReference type="Gene3D" id="1.20.5.1930">
    <property type="match status" value="1"/>
</dbReference>
<keyword evidence="15" id="KW-0902">Two-component regulatory system</keyword>
<evidence type="ECO:0000256" key="15">
    <source>
        <dbReference type="ARBA" id="ARBA00023012"/>
    </source>
</evidence>
<comment type="function">
    <text evidence="17">Member of the two-component regulatory system NreB/NreC involved in the control of dissimilatory nitrate/nitrite reduction in response to oxygen. NreB functions as a direct oxygen sensor histidine kinase which is autophosphorylated, in the absence of oxygen, probably at the conserved histidine residue, and transfers its phosphate group probably to a conserved aspartate residue of NreC. NreB/NreC activates the expression of the nitrate (narGHJI) and nitrite (nir) reductase operons, as well as the putative nitrate transporter gene narT.</text>
</comment>
<dbReference type="GO" id="GO:0016020">
    <property type="term" value="C:membrane"/>
    <property type="evidence" value="ECO:0007669"/>
    <property type="project" value="InterPro"/>
</dbReference>
<keyword evidence="22" id="KW-1185">Reference proteome</keyword>
<evidence type="ECO:0000256" key="2">
    <source>
        <dbReference type="ARBA" id="ARBA00001966"/>
    </source>
</evidence>
<dbReference type="PROSITE" id="PS50109">
    <property type="entry name" value="HIS_KIN"/>
    <property type="match status" value="1"/>
</dbReference>
<dbReference type="InterPro" id="IPR011712">
    <property type="entry name" value="Sig_transdc_His_kin_sub3_dim/P"/>
</dbReference>
<keyword evidence="13" id="KW-0067">ATP-binding</keyword>
<dbReference type="InterPro" id="IPR003594">
    <property type="entry name" value="HATPase_dom"/>
</dbReference>
<keyword evidence="19" id="KW-0472">Membrane</keyword>
<keyword evidence="8" id="KW-0597">Phosphoprotein</keyword>
<evidence type="ECO:0000259" key="20">
    <source>
        <dbReference type="PROSITE" id="PS50109"/>
    </source>
</evidence>
<dbReference type="PRINTS" id="PR00344">
    <property type="entry name" value="BCTRLSENSOR"/>
</dbReference>
<evidence type="ECO:0000256" key="17">
    <source>
        <dbReference type="ARBA" id="ARBA00024827"/>
    </source>
</evidence>
<evidence type="ECO:0000256" key="16">
    <source>
        <dbReference type="ARBA" id="ARBA00023014"/>
    </source>
</evidence>
<dbReference type="GO" id="GO:0046983">
    <property type="term" value="F:protein dimerization activity"/>
    <property type="evidence" value="ECO:0007669"/>
    <property type="project" value="InterPro"/>
</dbReference>
<organism evidence="21 22">
    <name type="scientific">Prauserella cavernicola</name>
    <dbReference type="NCBI Taxonomy" id="2800127"/>
    <lineage>
        <taxon>Bacteria</taxon>
        <taxon>Bacillati</taxon>
        <taxon>Actinomycetota</taxon>
        <taxon>Actinomycetes</taxon>
        <taxon>Pseudonocardiales</taxon>
        <taxon>Pseudonocardiaceae</taxon>
        <taxon>Prauserella</taxon>
    </lineage>
</organism>
<comment type="caution">
    <text evidence="21">The sequence shown here is derived from an EMBL/GenBank/DDBJ whole genome shotgun (WGS) entry which is preliminary data.</text>
</comment>
<keyword evidence="14" id="KW-0408">Iron</keyword>
<dbReference type="Pfam" id="PF07730">
    <property type="entry name" value="HisKA_3"/>
    <property type="match status" value="1"/>
</dbReference>
<dbReference type="RefSeq" id="WP_200323822.1">
    <property type="nucleotide sequence ID" value="NZ_JAENJH010000009.1"/>
</dbReference>
<dbReference type="CDD" id="cd16917">
    <property type="entry name" value="HATPase_UhpB-NarQ-NarX-like"/>
    <property type="match status" value="1"/>
</dbReference>
<keyword evidence="7" id="KW-0963">Cytoplasm</keyword>
<evidence type="ECO:0000313" key="21">
    <source>
        <dbReference type="EMBL" id="MBK1788216.1"/>
    </source>
</evidence>
<feature type="transmembrane region" description="Helical" evidence="19">
    <location>
        <begin position="78"/>
        <end position="98"/>
    </location>
</feature>
<evidence type="ECO:0000256" key="8">
    <source>
        <dbReference type="ARBA" id="ARBA00022553"/>
    </source>
</evidence>
<keyword evidence="6" id="KW-0004">4Fe-4S</keyword>
<dbReference type="Gene3D" id="3.30.565.10">
    <property type="entry name" value="Histidine kinase-like ATPase, C-terminal domain"/>
    <property type="match status" value="1"/>
</dbReference>
<evidence type="ECO:0000256" key="18">
    <source>
        <dbReference type="ARBA" id="ARBA00030800"/>
    </source>
</evidence>
<comment type="subcellular location">
    <subcellularLocation>
        <location evidence="3">Cytoplasm</location>
    </subcellularLocation>
</comment>
<reference evidence="21" key="1">
    <citation type="submission" date="2020-12" db="EMBL/GenBank/DDBJ databases">
        <title>Prauserella sp. ASG 168, a novel actinomycete isolated from cave rock.</title>
        <authorList>
            <person name="Suriyachadkun C."/>
        </authorList>
    </citation>
    <scope>NUCLEOTIDE SEQUENCE</scope>
    <source>
        <strain evidence="21">ASG 168</strain>
    </source>
</reference>
<keyword evidence="11" id="KW-0547">Nucleotide-binding</keyword>
<dbReference type="Proteomes" id="UP000635245">
    <property type="component" value="Unassembled WGS sequence"/>
</dbReference>
<feature type="transmembrane region" description="Helical" evidence="19">
    <location>
        <begin position="15"/>
        <end position="32"/>
    </location>
</feature>
<evidence type="ECO:0000313" key="22">
    <source>
        <dbReference type="Proteomes" id="UP000635245"/>
    </source>
</evidence>
<evidence type="ECO:0000256" key="7">
    <source>
        <dbReference type="ARBA" id="ARBA00022490"/>
    </source>
</evidence>
<dbReference type="SMART" id="SM00387">
    <property type="entry name" value="HATPase_c"/>
    <property type="match status" value="1"/>
</dbReference>
<evidence type="ECO:0000256" key="19">
    <source>
        <dbReference type="SAM" id="Phobius"/>
    </source>
</evidence>
<evidence type="ECO:0000256" key="13">
    <source>
        <dbReference type="ARBA" id="ARBA00022840"/>
    </source>
</evidence>
<evidence type="ECO:0000256" key="1">
    <source>
        <dbReference type="ARBA" id="ARBA00000085"/>
    </source>
</evidence>
<dbReference type="AlphaFoldDB" id="A0A934V4C3"/>
<keyword evidence="10" id="KW-0479">Metal-binding</keyword>
<gene>
    <name evidence="21" type="ORF">JHE00_28130</name>
</gene>
<evidence type="ECO:0000256" key="6">
    <source>
        <dbReference type="ARBA" id="ARBA00022485"/>
    </source>
</evidence>
<dbReference type="EC" id="2.7.13.3" evidence="4"/>
<dbReference type="Pfam" id="PF02518">
    <property type="entry name" value="HATPase_c"/>
    <property type="match status" value="1"/>
</dbReference>
<dbReference type="PANTHER" id="PTHR24421">
    <property type="entry name" value="NITRATE/NITRITE SENSOR PROTEIN NARX-RELATED"/>
    <property type="match status" value="1"/>
</dbReference>
<dbReference type="InterPro" id="IPR004358">
    <property type="entry name" value="Sig_transdc_His_kin-like_C"/>
</dbReference>
<evidence type="ECO:0000256" key="11">
    <source>
        <dbReference type="ARBA" id="ARBA00022741"/>
    </source>
</evidence>
<evidence type="ECO:0000256" key="5">
    <source>
        <dbReference type="ARBA" id="ARBA00017322"/>
    </source>
</evidence>
<evidence type="ECO:0000256" key="9">
    <source>
        <dbReference type="ARBA" id="ARBA00022679"/>
    </source>
</evidence>
<keyword evidence="19" id="KW-1133">Transmembrane helix</keyword>
<keyword evidence="12 21" id="KW-0418">Kinase</keyword>
<evidence type="ECO:0000256" key="3">
    <source>
        <dbReference type="ARBA" id="ARBA00004496"/>
    </source>
</evidence>
<evidence type="ECO:0000256" key="4">
    <source>
        <dbReference type="ARBA" id="ARBA00012438"/>
    </source>
</evidence>
<sequence>MLAPLIARFFDRNATPVRVGLLAAVSAGYLVVLARPDELAGPVGWSLLLGAIAAAWFSPRFPLASALAQTGLLAVGEFLAADNMIPLKVLASFALFELAMRRSGWALPLGATALSAVSVLVGLTHATRTPVEVAFQASLVVGGPLLLGIYIRAANARAREAEARAAEQERLRRSEARVVRVAERTAIARELHDLVAHHVASIVLRVGVARHLLDGSDEPMRQVLDDVHDTGSSALADLRRLVAVLRDPEAHDTAGGDLVDPSELPVAVAAVVDRARQVGLHVDATVDPALAGLDTVRGLAVLRLVQEGLTNVAKHAGSAAHVWLTAELDGGHVRLEIADDGDGVPSDTGSAEHTGHGLTGMRERVALLGGTLRAGPEGTGWRLKVHLPVTEPDRTPSLP</sequence>
<keyword evidence="19" id="KW-0812">Transmembrane</keyword>
<protein>
    <recommendedName>
        <fullName evidence="5">Oxygen sensor histidine kinase NreB</fullName>
        <ecNumber evidence="4">2.7.13.3</ecNumber>
    </recommendedName>
    <alternativeName>
        <fullName evidence="18">Nitrogen regulation protein B</fullName>
    </alternativeName>
</protein>
<feature type="domain" description="Histidine kinase" evidence="20">
    <location>
        <begin position="194"/>
        <end position="391"/>
    </location>
</feature>
<proteinExistence type="predicted"/>
<name>A0A934V4C3_9PSEU</name>
<dbReference type="GO" id="GO:0051539">
    <property type="term" value="F:4 iron, 4 sulfur cluster binding"/>
    <property type="evidence" value="ECO:0007669"/>
    <property type="project" value="UniProtKB-KW"/>
</dbReference>
<dbReference type="GO" id="GO:0005737">
    <property type="term" value="C:cytoplasm"/>
    <property type="evidence" value="ECO:0007669"/>
    <property type="project" value="UniProtKB-SubCell"/>
</dbReference>
<feature type="transmembrane region" description="Helical" evidence="19">
    <location>
        <begin position="39"/>
        <end position="58"/>
    </location>
</feature>
<comment type="cofactor">
    <cofactor evidence="2">
        <name>[4Fe-4S] cluster</name>
        <dbReference type="ChEBI" id="CHEBI:49883"/>
    </cofactor>
</comment>
<dbReference type="InterPro" id="IPR036890">
    <property type="entry name" value="HATPase_C_sf"/>
</dbReference>
<evidence type="ECO:0000256" key="10">
    <source>
        <dbReference type="ARBA" id="ARBA00022723"/>
    </source>
</evidence>
<keyword evidence="9" id="KW-0808">Transferase</keyword>
<dbReference type="GO" id="GO:0005524">
    <property type="term" value="F:ATP binding"/>
    <property type="evidence" value="ECO:0007669"/>
    <property type="project" value="UniProtKB-KW"/>
</dbReference>
<dbReference type="SUPFAM" id="SSF55874">
    <property type="entry name" value="ATPase domain of HSP90 chaperone/DNA topoisomerase II/histidine kinase"/>
    <property type="match status" value="1"/>
</dbReference>
<comment type="catalytic activity">
    <reaction evidence="1">
        <text>ATP + protein L-histidine = ADP + protein N-phospho-L-histidine.</text>
        <dbReference type="EC" id="2.7.13.3"/>
    </reaction>
</comment>
<feature type="transmembrane region" description="Helical" evidence="19">
    <location>
        <begin position="133"/>
        <end position="151"/>
    </location>
</feature>
<dbReference type="InterPro" id="IPR005467">
    <property type="entry name" value="His_kinase_dom"/>
</dbReference>
<accession>A0A934V4C3</accession>
<dbReference type="InterPro" id="IPR050482">
    <property type="entry name" value="Sensor_HK_TwoCompSys"/>
</dbReference>
<dbReference type="GO" id="GO:0046872">
    <property type="term" value="F:metal ion binding"/>
    <property type="evidence" value="ECO:0007669"/>
    <property type="project" value="UniProtKB-KW"/>
</dbReference>
<evidence type="ECO:0000256" key="12">
    <source>
        <dbReference type="ARBA" id="ARBA00022777"/>
    </source>
</evidence>
<dbReference type="EMBL" id="JAENJH010000009">
    <property type="protein sequence ID" value="MBK1788216.1"/>
    <property type="molecule type" value="Genomic_DNA"/>
</dbReference>